<name>A0A6J7ELJ6_9ZZZZ</name>
<sequence length="117" mass="13302">MSKQEITAHLKKFDKPQRDALQAVREMIAEALPEADQVIKYGIPTFAIEGKGIIGFDGFKNHNSIFPYSGSLAGRLKDELSNYEQTKGSIHFDKVKPFPKGLLKKIIKERLIQMREK</sequence>
<feature type="domain" description="YdhG-like" evidence="1">
    <location>
        <begin position="17"/>
        <end position="110"/>
    </location>
</feature>
<protein>
    <submittedName>
        <fullName evidence="2">Unannotated protein</fullName>
    </submittedName>
</protein>
<dbReference type="Gene3D" id="3.90.1150.200">
    <property type="match status" value="1"/>
</dbReference>
<dbReference type="EMBL" id="CAFBLZ010000026">
    <property type="protein sequence ID" value="CAB4884277.1"/>
    <property type="molecule type" value="Genomic_DNA"/>
</dbReference>
<reference evidence="2" key="1">
    <citation type="submission" date="2020-05" db="EMBL/GenBank/DDBJ databases">
        <authorList>
            <person name="Chiriac C."/>
            <person name="Salcher M."/>
            <person name="Ghai R."/>
            <person name="Kavagutti S V."/>
        </authorList>
    </citation>
    <scope>NUCLEOTIDE SEQUENCE</scope>
</reference>
<proteinExistence type="predicted"/>
<gene>
    <name evidence="2" type="ORF">UFOPK3482_00441</name>
</gene>
<evidence type="ECO:0000313" key="2">
    <source>
        <dbReference type="EMBL" id="CAB4884277.1"/>
    </source>
</evidence>
<organism evidence="2">
    <name type="scientific">freshwater metagenome</name>
    <dbReference type="NCBI Taxonomy" id="449393"/>
    <lineage>
        <taxon>unclassified sequences</taxon>
        <taxon>metagenomes</taxon>
        <taxon>ecological metagenomes</taxon>
    </lineage>
</organism>
<dbReference type="AlphaFoldDB" id="A0A6J7ELJ6"/>
<accession>A0A6J7ELJ6</accession>
<evidence type="ECO:0000259" key="1">
    <source>
        <dbReference type="Pfam" id="PF08818"/>
    </source>
</evidence>
<dbReference type="InterPro" id="IPR014922">
    <property type="entry name" value="YdhG-like"/>
</dbReference>
<dbReference type="SUPFAM" id="SSF159888">
    <property type="entry name" value="YdhG-like"/>
    <property type="match status" value="1"/>
</dbReference>
<dbReference type="Pfam" id="PF08818">
    <property type="entry name" value="DUF1801"/>
    <property type="match status" value="1"/>
</dbReference>